<feature type="domain" description="Protein kinase" evidence="11">
    <location>
        <begin position="99"/>
        <end position="356"/>
    </location>
</feature>
<keyword evidence="7 9" id="KW-0067">ATP-binding</keyword>
<evidence type="ECO:0000256" key="6">
    <source>
        <dbReference type="ARBA" id="ARBA00022777"/>
    </source>
</evidence>
<dbReference type="InterPro" id="IPR011990">
    <property type="entry name" value="TPR-like_helical_dom_sf"/>
</dbReference>
<gene>
    <name evidence="12" type="ORF">A2Y62_07400</name>
</gene>
<feature type="repeat" description="TPR" evidence="8">
    <location>
        <begin position="757"/>
        <end position="790"/>
    </location>
</feature>
<dbReference type="Gene3D" id="3.40.50.10070">
    <property type="entry name" value="TolB, N-terminal domain"/>
    <property type="match status" value="1"/>
</dbReference>
<dbReference type="FunFam" id="1.10.510.10:FF:000021">
    <property type="entry name" value="Serine/threonine protein kinase"/>
    <property type="match status" value="1"/>
</dbReference>
<dbReference type="PROSITE" id="PS00108">
    <property type="entry name" value="PROTEIN_KINASE_ST"/>
    <property type="match status" value="1"/>
</dbReference>
<dbReference type="InterPro" id="IPR008271">
    <property type="entry name" value="Ser/Thr_kinase_AS"/>
</dbReference>
<evidence type="ECO:0000256" key="2">
    <source>
        <dbReference type="ARBA" id="ARBA00012513"/>
    </source>
</evidence>
<dbReference type="CDD" id="cd14014">
    <property type="entry name" value="STKc_PknB_like"/>
    <property type="match status" value="1"/>
</dbReference>
<dbReference type="Gene3D" id="1.10.510.10">
    <property type="entry name" value="Transferase(Phosphotransferase) domain 1"/>
    <property type="match status" value="1"/>
</dbReference>
<dbReference type="PROSITE" id="PS00107">
    <property type="entry name" value="PROTEIN_KINASE_ATP"/>
    <property type="match status" value="1"/>
</dbReference>
<evidence type="ECO:0000256" key="1">
    <source>
        <dbReference type="ARBA" id="ARBA00010886"/>
    </source>
</evidence>
<proteinExistence type="inferred from homology"/>
<dbReference type="PANTHER" id="PTHR43671:SF13">
    <property type="entry name" value="SERINE_THREONINE-PROTEIN KINASE NEK2"/>
    <property type="match status" value="1"/>
</dbReference>
<keyword evidence="4" id="KW-0808">Transferase</keyword>
<evidence type="ECO:0000256" key="10">
    <source>
        <dbReference type="SAM" id="MobiDB-lite"/>
    </source>
</evidence>
<protein>
    <recommendedName>
        <fullName evidence="2">non-specific serine/threonine protein kinase</fullName>
        <ecNumber evidence="2">2.7.11.1</ecNumber>
    </recommendedName>
</protein>
<organism evidence="12 13">
    <name type="scientific">Candidatus Fischerbacteria bacterium RBG_13_37_8</name>
    <dbReference type="NCBI Taxonomy" id="1817863"/>
    <lineage>
        <taxon>Bacteria</taxon>
        <taxon>Candidatus Fischeribacteriota</taxon>
    </lineage>
</organism>
<dbReference type="AlphaFoldDB" id="A0A1F5VIF5"/>
<evidence type="ECO:0000256" key="9">
    <source>
        <dbReference type="PROSITE-ProRule" id="PRU10141"/>
    </source>
</evidence>
<keyword evidence="5 9" id="KW-0547">Nucleotide-binding</keyword>
<dbReference type="SMART" id="SM00028">
    <property type="entry name" value="TPR"/>
    <property type="match status" value="6"/>
</dbReference>
<dbReference type="Pfam" id="PF00069">
    <property type="entry name" value="Pkinase"/>
    <property type="match status" value="1"/>
</dbReference>
<evidence type="ECO:0000313" key="12">
    <source>
        <dbReference type="EMBL" id="OGF63202.1"/>
    </source>
</evidence>
<dbReference type="EC" id="2.7.11.1" evidence="2"/>
<dbReference type="Proteomes" id="UP000178943">
    <property type="component" value="Unassembled WGS sequence"/>
</dbReference>
<dbReference type="SUPFAM" id="SSF81901">
    <property type="entry name" value="HCP-like"/>
    <property type="match status" value="1"/>
</dbReference>
<dbReference type="PANTHER" id="PTHR43671">
    <property type="entry name" value="SERINE/THREONINE-PROTEIN KINASE NEK"/>
    <property type="match status" value="1"/>
</dbReference>
<dbReference type="SMART" id="SM00220">
    <property type="entry name" value="S_TKc"/>
    <property type="match status" value="1"/>
</dbReference>
<feature type="repeat" description="TPR" evidence="8">
    <location>
        <begin position="689"/>
        <end position="722"/>
    </location>
</feature>
<comment type="caution">
    <text evidence="12">The sequence shown here is derived from an EMBL/GenBank/DDBJ whole genome shotgun (WGS) entry which is preliminary data.</text>
</comment>
<dbReference type="Gene3D" id="1.25.40.10">
    <property type="entry name" value="Tetratricopeptide repeat domain"/>
    <property type="match status" value="1"/>
</dbReference>
<evidence type="ECO:0000256" key="8">
    <source>
        <dbReference type="PROSITE-ProRule" id="PRU00339"/>
    </source>
</evidence>
<dbReference type="Pfam" id="PF13432">
    <property type="entry name" value="TPR_16"/>
    <property type="match status" value="1"/>
</dbReference>
<name>A0A1F5VIF5_9BACT</name>
<dbReference type="InterPro" id="IPR011009">
    <property type="entry name" value="Kinase-like_dom_sf"/>
</dbReference>
<keyword evidence="8" id="KW-0802">TPR repeat</keyword>
<dbReference type="InterPro" id="IPR000719">
    <property type="entry name" value="Prot_kinase_dom"/>
</dbReference>
<evidence type="ECO:0000256" key="7">
    <source>
        <dbReference type="ARBA" id="ARBA00022840"/>
    </source>
</evidence>
<feature type="region of interest" description="Disordered" evidence="10">
    <location>
        <begin position="567"/>
        <end position="593"/>
    </location>
</feature>
<dbReference type="EMBL" id="MFGW01000167">
    <property type="protein sequence ID" value="OGF63202.1"/>
    <property type="molecule type" value="Genomic_DNA"/>
</dbReference>
<dbReference type="GO" id="GO:0005524">
    <property type="term" value="F:ATP binding"/>
    <property type="evidence" value="ECO:0007669"/>
    <property type="project" value="UniProtKB-UniRule"/>
</dbReference>
<keyword evidence="6" id="KW-0418">Kinase</keyword>
<keyword evidence="3" id="KW-0723">Serine/threonine-protein kinase</keyword>
<dbReference type="GO" id="GO:0004674">
    <property type="term" value="F:protein serine/threonine kinase activity"/>
    <property type="evidence" value="ECO:0007669"/>
    <property type="project" value="UniProtKB-KW"/>
</dbReference>
<dbReference type="InterPro" id="IPR019734">
    <property type="entry name" value="TPR_rpt"/>
</dbReference>
<sequence>MNRSTKVKIIYLINFIFFSDYSISEISKDLNSKGCIKLCYNSWMKCPRCLQDSMNEEGYCKHCDTPTIAAAHTDSLPTMELPDQKSIEITSGKDFGSRYKILDVIGKGGMGCVYKALDKDLELIVALKLIRAELSTNASILERFKRELLLARSISHENVIRIHDLGDVGGIKYLSMAYIEGSDLKAYIRKAQKLSIDETLTIARQICHALSAAHKKNVIHRDLKPNNIMLDENRHVYVMDFGIAKSLEVKEVTREGIIVGSPEYLSPEQAQGIKVDHRADIYALGLIMYEMITGRTPFKSSSITGYLQKHVHEVPPPPSQFNPEVPKFLEAVILKCLAKDPEQRYQTAQEILDALEQKTTEITKPAPPRYFKWAALALPIIIVLIWFTATRINIGPGQPSRRGNSTPHAVQQKDETGALWQNSIAVLPLRNVSPDKEQEYFCDGMTEQIITNLSHISELKVIARTTAMAYKNTTKDIPAIGKELGVDHILEGSVQKAGNQVRITTQLIKTKDGFQVWAKTFDRELQNIFALQDEVSREIVQALKITVGGEAEETVKIAQAPSAKDKASIARESKVEETASVPPAPSMAESTQSMKVQIQQPSMKVEAYEQYLKARYFIEQTYVVSRTETDFQKALQMLQKAVELDPNYAMGYTGFVDLYELHWTHGSKDDLQQMEHYANKAYQLNPNILETARAVGWVLFRKGQYDEAFPYLKQAIEQNPNDSRSNHALGAFNARQGLYHQSIKYYTRAIELDPLYLISRHTRAIVYKNTGQYEKSKQDYLKLLELEPDDNMLYANLAEVALLERNYKQADDYLSRVKHTVKNNDFVRWLRSVYYAGLGNKSKSLELEKSDFGYILLNMKEEAITELEQRIKAHNSTYMYLILTSQSIYDPLRNESRFKRIVVAQKQFYETNLKKYKL</sequence>
<comment type="similarity">
    <text evidence="1">Belongs to the protein kinase superfamily. NEK Ser/Thr protein kinase family. NIMA subfamily.</text>
</comment>
<accession>A0A1F5VIF5</accession>
<dbReference type="STRING" id="1817863.A2Y62_07400"/>
<evidence type="ECO:0000256" key="4">
    <source>
        <dbReference type="ARBA" id="ARBA00022679"/>
    </source>
</evidence>
<reference evidence="12 13" key="1">
    <citation type="journal article" date="2016" name="Nat. Commun.">
        <title>Thousands of microbial genomes shed light on interconnected biogeochemical processes in an aquifer system.</title>
        <authorList>
            <person name="Anantharaman K."/>
            <person name="Brown C.T."/>
            <person name="Hug L.A."/>
            <person name="Sharon I."/>
            <person name="Castelle C.J."/>
            <person name="Probst A.J."/>
            <person name="Thomas B.C."/>
            <person name="Singh A."/>
            <person name="Wilkins M.J."/>
            <person name="Karaoz U."/>
            <person name="Brodie E.L."/>
            <person name="Williams K.H."/>
            <person name="Hubbard S.S."/>
            <person name="Banfield J.F."/>
        </authorList>
    </citation>
    <scope>NUCLEOTIDE SEQUENCE [LARGE SCALE GENOMIC DNA]</scope>
</reference>
<dbReference type="InterPro" id="IPR017441">
    <property type="entry name" value="Protein_kinase_ATP_BS"/>
</dbReference>
<dbReference type="InterPro" id="IPR050660">
    <property type="entry name" value="NEK_Ser/Thr_kinase"/>
</dbReference>
<dbReference type="Pfam" id="PF13181">
    <property type="entry name" value="TPR_8"/>
    <property type="match status" value="1"/>
</dbReference>
<dbReference type="SUPFAM" id="SSF56112">
    <property type="entry name" value="Protein kinase-like (PK-like)"/>
    <property type="match status" value="1"/>
</dbReference>
<dbReference type="Gene3D" id="3.30.200.20">
    <property type="entry name" value="Phosphorylase Kinase, domain 1"/>
    <property type="match status" value="1"/>
</dbReference>
<evidence type="ECO:0000259" key="11">
    <source>
        <dbReference type="PROSITE" id="PS50011"/>
    </source>
</evidence>
<dbReference type="PROSITE" id="PS50005">
    <property type="entry name" value="TPR"/>
    <property type="match status" value="3"/>
</dbReference>
<dbReference type="PROSITE" id="PS50011">
    <property type="entry name" value="PROTEIN_KINASE_DOM"/>
    <property type="match status" value="1"/>
</dbReference>
<feature type="compositionally biased region" description="Basic and acidic residues" evidence="10">
    <location>
        <begin position="567"/>
        <end position="577"/>
    </location>
</feature>
<evidence type="ECO:0000313" key="13">
    <source>
        <dbReference type="Proteomes" id="UP000178943"/>
    </source>
</evidence>
<feature type="binding site" evidence="9">
    <location>
        <position position="128"/>
    </location>
    <ligand>
        <name>ATP</name>
        <dbReference type="ChEBI" id="CHEBI:30616"/>
    </ligand>
</feature>
<evidence type="ECO:0000256" key="5">
    <source>
        <dbReference type="ARBA" id="ARBA00022741"/>
    </source>
</evidence>
<evidence type="ECO:0000256" key="3">
    <source>
        <dbReference type="ARBA" id="ARBA00022527"/>
    </source>
</evidence>
<feature type="repeat" description="TPR" evidence="8">
    <location>
        <begin position="723"/>
        <end position="756"/>
    </location>
</feature>